<dbReference type="Gene3D" id="1.10.510.10">
    <property type="entry name" value="Transferase(Phosphotransferase) domain 1"/>
    <property type="match status" value="1"/>
</dbReference>
<dbReference type="InterPro" id="IPR017441">
    <property type="entry name" value="Protein_kinase_ATP_BS"/>
</dbReference>
<dbReference type="EnsemblPlants" id="Kaladp0089s0082.1.v1.1">
    <property type="protein sequence ID" value="Kaladp0089s0082.1.v1.1.CDS.1"/>
    <property type="gene ID" value="Kaladp0089s0082.v1.1"/>
</dbReference>
<dbReference type="SUPFAM" id="SSF52058">
    <property type="entry name" value="L domain-like"/>
    <property type="match status" value="1"/>
</dbReference>
<dbReference type="EC" id="2.7.11.1" evidence="2"/>
<comment type="catalytic activity">
    <reaction evidence="18">
        <text>L-seryl-[protein] + ATP = O-phospho-L-seryl-[protein] + ADP + H(+)</text>
        <dbReference type="Rhea" id="RHEA:17989"/>
        <dbReference type="Rhea" id="RHEA-COMP:9863"/>
        <dbReference type="Rhea" id="RHEA-COMP:11604"/>
        <dbReference type="ChEBI" id="CHEBI:15378"/>
        <dbReference type="ChEBI" id="CHEBI:29999"/>
        <dbReference type="ChEBI" id="CHEBI:30616"/>
        <dbReference type="ChEBI" id="CHEBI:83421"/>
        <dbReference type="ChEBI" id="CHEBI:456216"/>
        <dbReference type="EC" id="2.7.11.1"/>
    </reaction>
</comment>
<protein>
    <recommendedName>
        <fullName evidence="2">non-specific serine/threonine protein kinase</fullName>
        <ecNumber evidence="2">2.7.11.1</ecNumber>
    </recommendedName>
</protein>
<keyword evidence="4" id="KW-0597">Phosphoprotein</keyword>
<sequence length="439" mass="49009">MARNNIGGRIPAELGNLIKLQQLSLSSNHLAGEIPKQLHRSSYLLRLTLNDNQLSGAIPMELNSLSGLSYFDLSSNRLSGNIPDWLGRFSDLNFLYLSKNQFSGRFPLLLTKLFQLNVLDLSYNSIEGEIPTQINGLESLQMLNLSHNNLSGSIPSELAGMLTLRYIDVSYNDLEGPVPGLKLFWESPEQTLEGNKGLCGNLTGLSPCKSPSKASRRNLLYIILFTSLGILAVAVVCIGYFLFGARKSKSERNPTSRHCGDLFIVSSLDGKMMHDEILEATQNFGDNFCIGKGRFGTVYKAQLSSGMVVAVKKLQHLSNGIIDNKGFFNEIRALTEIRHRNIVKLYGYCSHPRYSFLVYEYVEMGSLASVLSTAGKACELDWVKRVKIMKSVAYALSYMHHDCMPPIVHRDISSGNILLDSDYEVRVSDFFIQNQYVHQ</sequence>
<dbReference type="InterPro" id="IPR011009">
    <property type="entry name" value="Kinase-like_dom_sf"/>
</dbReference>
<accession>A0A7N1A3B4</accession>
<keyword evidence="12 19" id="KW-0067">ATP-binding</keyword>
<evidence type="ECO:0000256" key="13">
    <source>
        <dbReference type="ARBA" id="ARBA00022989"/>
    </source>
</evidence>
<dbReference type="Gramene" id="Kaladp0089s0082.1.v1.1">
    <property type="protein sequence ID" value="Kaladp0089s0082.1.v1.1.CDS.1"/>
    <property type="gene ID" value="Kaladp0089s0082.v1.1"/>
</dbReference>
<dbReference type="InterPro" id="IPR001611">
    <property type="entry name" value="Leu-rich_rpt"/>
</dbReference>
<dbReference type="InterPro" id="IPR000719">
    <property type="entry name" value="Prot_kinase_dom"/>
</dbReference>
<dbReference type="Pfam" id="PF00069">
    <property type="entry name" value="Pkinase"/>
    <property type="match status" value="1"/>
</dbReference>
<evidence type="ECO:0000256" key="1">
    <source>
        <dbReference type="ARBA" id="ARBA00004479"/>
    </source>
</evidence>
<comment type="subcellular location">
    <subcellularLocation>
        <location evidence="1">Membrane</location>
        <topology evidence="1">Single-pass type I membrane protein</topology>
    </subcellularLocation>
</comment>
<dbReference type="Proteomes" id="UP000594263">
    <property type="component" value="Unplaced"/>
</dbReference>
<dbReference type="FunFam" id="3.80.10.10:FF:000722">
    <property type="entry name" value="Leucine-rich repeat receptor-like protein kinase"/>
    <property type="match status" value="1"/>
</dbReference>
<dbReference type="OMA" id="CKRRKPK"/>
<keyword evidence="10 19" id="KW-0547">Nucleotide-binding</keyword>
<dbReference type="AlphaFoldDB" id="A0A7N1A3B4"/>
<comment type="catalytic activity">
    <reaction evidence="17">
        <text>L-threonyl-[protein] + ATP = O-phospho-L-threonyl-[protein] + ADP + H(+)</text>
        <dbReference type="Rhea" id="RHEA:46608"/>
        <dbReference type="Rhea" id="RHEA-COMP:11060"/>
        <dbReference type="Rhea" id="RHEA-COMP:11605"/>
        <dbReference type="ChEBI" id="CHEBI:15378"/>
        <dbReference type="ChEBI" id="CHEBI:30013"/>
        <dbReference type="ChEBI" id="CHEBI:30616"/>
        <dbReference type="ChEBI" id="CHEBI:61977"/>
        <dbReference type="ChEBI" id="CHEBI:456216"/>
        <dbReference type="EC" id="2.7.11.1"/>
    </reaction>
</comment>
<evidence type="ECO:0000259" key="21">
    <source>
        <dbReference type="PROSITE" id="PS50011"/>
    </source>
</evidence>
<dbReference type="InterPro" id="IPR003591">
    <property type="entry name" value="Leu-rich_rpt_typical-subtyp"/>
</dbReference>
<dbReference type="InterPro" id="IPR051420">
    <property type="entry name" value="Ser_Thr_Kinases_DiverseReg"/>
</dbReference>
<name>A0A7N1A3B4_KALFE</name>
<keyword evidence="16" id="KW-0325">Glycoprotein</keyword>
<keyword evidence="15" id="KW-0675">Receptor</keyword>
<keyword evidence="6" id="KW-0808">Transferase</keyword>
<dbReference type="SMART" id="SM00369">
    <property type="entry name" value="LRR_TYP"/>
    <property type="match status" value="4"/>
</dbReference>
<dbReference type="Pfam" id="PF00560">
    <property type="entry name" value="LRR_1"/>
    <property type="match status" value="2"/>
</dbReference>
<evidence type="ECO:0000256" key="15">
    <source>
        <dbReference type="ARBA" id="ARBA00023170"/>
    </source>
</evidence>
<proteinExistence type="predicted"/>
<evidence type="ECO:0000256" key="9">
    <source>
        <dbReference type="ARBA" id="ARBA00022737"/>
    </source>
</evidence>
<keyword evidence="11" id="KW-0418">Kinase</keyword>
<dbReference type="FunFam" id="3.30.200.20:FF:000309">
    <property type="entry name" value="Leucine-rich repeat receptor protein kinase MSP1"/>
    <property type="match status" value="1"/>
</dbReference>
<keyword evidence="8" id="KW-0732">Signal</keyword>
<feature type="transmembrane region" description="Helical" evidence="20">
    <location>
        <begin position="219"/>
        <end position="243"/>
    </location>
</feature>
<evidence type="ECO:0000256" key="17">
    <source>
        <dbReference type="ARBA" id="ARBA00047899"/>
    </source>
</evidence>
<keyword evidence="7 20" id="KW-0812">Transmembrane</keyword>
<keyword evidence="23" id="KW-1185">Reference proteome</keyword>
<evidence type="ECO:0000313" key="23">
    <source>
        <dbReference type="Proteomes" id="UP000594263"/>
    </source>
</evidence>
<evidence type="ECO:0000256" key="10">
    <source>
        <dbReference type="ARBA" id="ARBA00022741"/>
    </source>
</evidence>
<dbReference type="SUPFAM" id="SSF56112">
    <property type="entry name" value="Protein kinase-like (PK-like)"/>
    <property type="match status" value="1"/>
</dbReference>
<reference evidence="22" key="1">
    <citation type="submission" date="2021-01" db="UniProtKB">
        <authorList>
            <consortium name="EnsemblPlants"/>
        </authorList>
    </citation>
    <scope>IDENTIFICATION</scope>
</reference>
<dbReference type="Gene3D" id="3.80.10.10">
    <property type="entry name" value="Ribonuclease Inhibitor"/>
    <property type="match status" value="1"/>
</dbReference>
<dbReference type="GO" id="GO:0005524">
    <property type="term" value="F:ATP binding"/>
    <property type="evidence" value="ECO:0007669"/>
    <property type="project" value="UniProtKB-UniRule"/>
</dbReference>
<dbReference type="FunFam" id="3.80.10.10:FF:000041">
    <property type="entry name" value="LRR receptor-like serine/threonine-protein kinase ERECTA"/>
    <property type="match status" value="1"/>
</dbReference>
<dbReference type="InterPro" id="IPR008266">
    <property type="entry name" value="Tyr_kinase_AS"/>
</dbReference>
<keyword evidence="9" id="KW-0677">Repeat</keyword>
<dbReference type="InterPro" id="IPR032675">
    <property type="entry name" value="LRR_dom_sf"/>
</dbReference>
<evidence type="ECO:0000256" key="2">
    <source>
        <dbReference type="ARBA" id="ARBA00012513"/>
    </source>
</evidence>
<keyword evidence="5" id="KW-0433">Leucine-rich repeat</keyword>
<keyword evidence="13 20" id="KW-1133">Transmembrane helix</keyword>
<dbReference type="GO" id="GO:0016020">
    <property type="term" value="C:membrane"/>
    <property type="evidence" value="ECO:0007669"/>
    <property type="project" value="UniProtKB-SubCell"/>
</dbReference>
<evidence type="ECO:0000256" key="19">
    <source>
        <dbReference type="PROSITE-ProRule" id="PRU10141"/>
    </source>
</evidence>
<keyword evidence="14 20" id="KW-0472">Membrane</keyword>
<evidence type="ECO:0000256" key="6">
    <source>
        <dbReference type="ARBA" id="ARBA00022679"/>
    </source>
</evidence>
<dbReference type="PROSITE" id="PS50011">
    <property type="entry name" value="PROTEIN_KINASE_DOM"/>
    <property type="match status" value="1"/>
</dbReference>
<evidence type="ECO:0000256" key="4">
    <source>
        <dbReference type="ARBA" id="ARBA00022553"/>
    </source>
</evidence>
<dbReference type="PANTHER" id="PTHR48005">
    <property type="entry name" value="LEUCINE RICH REPEAT KINASE 2"/>
    <property type="match status" value="1"/>
</dbReference>
<organism evidence="22 23">
    <name type="scientific">Kalanchoe fedtschenkoi</name>
    <name type="common">Lavender scallops</name>
    <name type="synonym">South American air plant</name>
    <dbReference type="NCBI Taxonomy" id="63787"/>
    <lineage>
        <taxon>Eukaryota</taxon>
        <taxon>Viridiplantae</taxon>
        <taxon>Streptophyta</taxon>
        <taxon>Embryophyta</taxon>
        <taxon>Tracheophyta</taxon>
        <taxon>Spermatophyta</taxon>
        <taxon>Magnoliopsida</taxon>
        <taxon>eudicotyledons</taxon>
        <taxon>Gunneridae</taxon>
        <taxon>Pentapetalae</taxon>
        <taxon>Saxifragales</taxon>
        <taxon>Crassulaceae</taxon>
        <taxon>Kalanchoe</taxon>
    </lineage>
</organism>
<dbReference type="PRINTS" id="PR00019">
    <property type="entry name" value="LEURICHRPT"/>
</dbReference>
<evidence type="ECO:0000256" key="20">
    <source>
        <dbReference type="SAM" id="Phobius"/>
    </source>
</evidence>
<evidence type="ECO:0000256" key="14">
    <source>
        <dbReference type="ARBA" id="ARBA00023136"/>
    </source>
</evidence>
<evidence type="ECO:0000256" key="16">
    <source>
        <dbReference type="ARBA" id="ARBA00023180"/>
    </source>
</evidence>
<evidence type="ECO:0000256" key="12">
    <source>
        <dbReference type="ARBA" id="ARBA00022840"/>
    </source>
</evidence>
<evidence type="ECO:0000256" key="11">
    <source>
        <dbReference type="ARBA" id="ARBA00022777"/>
    </source>
</evidence>
<dbReference type="Pfam" id="PF13855">
    <property type="entry name" value="LRR_8"/>
    <property type="match status" value="1"/>
</dbReference>
<dbReference type="GO" id="GO:0004674">
    <property type="term" value="F:protein serine/threonine kinase activity"/>
    <property type="evidence" value="ECO:0007669"/>
    <property type="project" value="UniProtKB-KW"/>
</dbReference>
<evidence type="ECO:0000256" key="7">
    <source>
        <dbReference type="ARBA" id="ARBA00022692"/>
    </source>
</evidence>
<dbReference type="PROSITE" id="PS00107">
    <property type="entry name" value="PROTEIN_KINASE_ATP"/>
    <property type="match status" value="1"/>
</dbReference>
<dbReference type="PANTHER" id="PTHR48005:SF95">
    <property type="entry name" value="PROTEIN KINASE DOMAIN-CONTAINING PROTEIN"/>
    <property type="match status" value="1"/>
</dbReference>
<evidence type="ECO:0000256" key="3">
    <source>
        <dbReference type="ARBA" id="ARBA00022527"/>
    </source>
</evidence>
<dbReference type="Gene3D" id="3.30.200.20">
    <property type="entry name" value="Phosphorylase Kinase, domain 1"/>
    <property type="match status" value="1"/>
</dbReference>
<evidence type="ECO:0000256" key="5">
    <source>
        <dbReference type="ARBA" id="ARBA00022614"/>
    </source>
</evidence>
<dbReference type="PROSITE" id="PS00109">
    <property type="entry name" value="PROTEIN_KINASE_TYR"/>
    <property type="match status" value="1"/>
</dbReference>
<evidence type="ECO:0000313" key="22">
    <source>
        <dbReference type="EnsemblPlants" id="Kaladp0089s0082.1.v1.1.CDS.1"/>
    </source>
</evidence>
<keyword evidence="3" id="KW-0723">Serine/threonine-protein kinase</keyword>
<evidence type="ECO:0000256" key="8">
    <source>
        <dbReference type="ARBA" id="ARBA00022729"/>
    </source>
</evidence>
<feature type="domain" description="Protein kinase" evidence="21">
    <location>
        <begin position="284"/>
        <end position="439"/>
    </location>
</feature>
<evidence type="ECO:0000256" key="18">
    <source>
        <dbReference type="ARBA" id="ARBA00048679"/>
    </source>
</evidence>
<feature type="binding site" evidence="19">
    <location>
        <position position="313"/>
    </location>
    <ligand>
        <name>ATP</name>
        <dbReference type="ChEBI" id="CHEBI:30616"/>
    </ligand>
</feature>